<dbReference type="GeneID" id="71852940"/>
<dbReference type="RefSeq" id="WP_246972303.1">
    <property type="nucleotide sequence ID" value="NZ_CP095397.1"/>
</dbReference>
<name>A0ABD5P292_9EURY</name>
<gene>
    <name evidence="1" type="ORF">ACFOZ7_16145</name>
</gene>
<evidence type="ECO:0000313" key="2">
    <source>
        <dbReference type="Proteomes" id="UP001595821"/>
    </source>
</evidence>
<dbReference type="AlphaFoldDB" id="A0ABD5P292"/>
<comment type="caution">
    <text evidence="1">The sequence shown here is derived from an EMBL/GenBank/DDBJ whole genome shotgun (WGS) entry which is preliminary data.</text>
</comment>
<dbReference type="Proteomes" id="UP001595821">
    <property type="component" value="Unassembled WGS sequence"/>
</dbReference>
<evidence type="ECO:0000313" key="1">
    <source>
        <dbReference type="EMBL" id="MFC4248440.1"/>
    </source>
</evidence>
<organism evidence="1 2">
    <name type="scientific">Natribaculum luteum</name>
    <dbReference type="NCBI Taxonomy" id="1586232"/>
    <lineage>
        <taxon>Archaea</taxon>
        <taxon>Methanobacteriati</taxon>
        <taxon>Methanobacteriota</taxon>
        <taxon>Stenosarchaea group</taxon>
        <taxon>Halobacteria</taxon>
        <taxon>Halobacteriales</taxon>
        <taxon>Natrialbaceae</taxon>
        <taxon>Natribaculum</taxon>
    </lineage>
</organism>
<accession>A0ABD5P292</accession>
<reference evidence="1 2" key="1">
    <citation type="journal article" date="2014" name="Int. J. Syst. Evol. Microbiol.">
        <title>Complete genome sequence of Corynebacterium casei LMG S-19264T (=DSM 44701T), isolated from a smear-ripened cheese.</title>
        <authorList>
            <consortium name="US DOE Joint Genome Institute (JGI-PGF)"/>
            <person name="Walter F."/>
            <person name="Albersmeier A."/>
            <person name="Kalinowski J."/>
            <person name="Ruckert C."/>
        </authorList>
    </citation>
    <scope>NUCLEOTIDE SEQUENCE [LARGE SCALE GENOMIC DNA]</scope>
    <source>
        <strain evidence="1 2">IBRC-M 10912</strain>
    </source>
</reference>
<dbReference type="EMBL" id="JBHSDJ010000122">
    <property type="protein sequence ID" value="MFC4248440.1"/>
    <property type="molecule type" value="Genomic_DNA"/>
</dbReference>
<protein>
    <submittedName>
        <fullName evidence="1">Uncharacterized protein</fullName>
    </submittedName>
</protein>
<sequence>MSERISPISKVFDSQLRVGGPLGSAPPDHLERDRVLEFGEVIDQCREWGLFGIVLGWIRIPVRERFDRRHPVAFALGPTIPLDTDRFDLLE</sequence>
<proteinExistence type="predicted"/>